<accession>A0AA88S2Q3</accession>
<gene>
    <name evidence="1" type="ORF">RJ639_025300</name>
</gene>
<comment type="caution">
    <text evidence="1">The sequence shown here is derived from an EMBL/GenBank/DDBJ whole genome shotgun (WGS) entry which is preliminary data.</text>
</comment>
<keyword evidence="2" id="KW-1185">Reference proteome</keyword>
<organism evidence="1 2">
    <name type="scientific">Escallonia herrerae</name>
    <dbReference type="NCBI Taxonomy" id="1293975"/>
    <lineage>
        <taxon>Eukaryota</taxon>
        <taxon>Viridiplantae</taxon>
        <taxon>Streptophyta</taxon>
        <taxon>Embryophyta</taxon>
        <taxon>Tracheophyta</taxon>
        <taxon>Spermatophyta</taxon>
        <taxon>Magnoliopsida</taxon>
        <taxon>eudicotyledons</taxon>
        <taxon>Gunneridae</taxon>
        <taxon>Pentapetalae</taxon>
        <taxon>asterids</taxon>
        <taxon>campanulids</taxon>
        <taxon>Escalloniales</taxon>
        <taxon>Escalloniaceae</taxon>
        <taxon>Escallonia</taxon>
    </lineage>
</organism>
<evidence type="ECO:0000313" key="2">
    <source>
        <dbReference type="Proteomes" id="UP001188597"/>
    </source>
</evidence>
<name>A0AA88S2Q3_9ASTE</name>
<protein>
    <submittedName>
        <fullName evidence="1">Uncharacterized protein</fullName>
    </submittedName>
</protein>
<dbReference type="AlphaFoldDB" id="A0AA88S2Q3"/>
<proteinExistence type="predicted"/>
<dbReference type="EMBL" id="JAVXUP010004750">
    <property type="protein sequence ID" value="KAK2996744.1"/>
    <property type="molecule type" value="Genomic_DNA"/>
</dbReference>
<evidence type="ECO:0000313" key="1">
    <source>
        <dbReference type="EMBL" id="KAK2996744.1"/>
    </source>
</evidence>
<reference evidence="1" key="1">
    <citation type="submission" date="2022-12" db="EMBL/GenBank/DDBJ databases">
        <title>Draft genome assemblies for two species of Escallonia (Escalloniales).</title>
        <authorList>
            <person name="Chanderbali A."/>
            <person name="Dervinis C."/>
            <person name="Anghel I."/>
            <person name="Soltis D."/>
            <person name="Soltis P."/>
            <person name="Zapata F."/>
        </authorList>
    </citation>
    <scope>NUCLEOTIDE SEQUENCE</scope>
    <source>
        <strain evidence="1">UCBG64.0493</strain>
        <tissue evidence="1">Leaf</tissue>
    </source>
</reference>
<sequence length="81" mass="8420">MWGKNVMELLNIFKRRIRSDSGQGSVGGIRSSYVPLRLVFAELCITGGGEVEFGSGVWSSYYTSAGGGGGVDGWLAVGSGA</sequence>
<dbReference type="Proteomes" id="UP001188597">
    <property type="component" value="Unassembled WGS sequence"/>
</dbReference>